<keyword evidence="2" id="KW-0812">Transmembrane</keyword>
<reference evidence="4 5" key="1">
    <citation type="journal article" date="2015" name="Genome Announc.">
        <title>Complete Genome Sequence of Mycoplasma meleagridis, a Possible Emerging Pathogen in Chickens.</title>
        <authorList>
            <person name="Abolnik C."/>
        </authorList>
    </citation>
    <scope>NUCLEOTIDE SEQUENCE [LARGE SCALE GENOMIC DNA]</scope>
    <source>
        <strain evidence="4 5">B2096 8B</strain>
    </source>
</reference>
<dbReference type="AlphaFoldDB" id="A0A0D5ZJE9"/>
<keyword evidence="3" id="KW-0732">Signal</keyword>
<protein>
    <submittedName>
        <fullName evidence="4">Uncharacterized protein</fullName>
    </submittedName>
</protein>
<name>A0A0D5ZJE9_9BACT</name>
<feature type="region of interest" description="Disordered" evidence="1">
    <location>
        <begin position="269"/>
        <end position="297"/>
    </location>
</feature>
<dbReference type="EMBL" id="CP011021">
    <property type="protein sequence ID" value="AKA49862.1"/>
    <property type="molecule type" value="Genomic_DNA"/>
</dbReference>
<keyword evidence="2" id="KW-1133">Transmembrane helix</keyword>
<evidence type="ECO:0000256" key="2">
    <source>
        <dbReference type="SAM" id="Phobius"/>
    </source>
</evidence>
<sequence>MKHKKAKLFLGSLAPVVIFPSILSLSATGEAGTDGNNPSDPNAPNEPTLDPKFDTFGDEVNKITKSKLSTLIDDKILEFRRKAQDLVKTSAASSNDIIKGIYLQKVADYLENNRDKILENPTEYGLNIVYPKIISLNKDLYTTTVIYEGNEYTNIKFGLTASYPSDEIIPSATEDKSLNTTDLSTLREKTYTYYDNLTSEFEDVFANAKDIPTLASKESGNDNNRDITKISYDSDHNGINISLPEGYKSWDEYIRSKVVKRFTAFDLLQNSSDEEEEQDDPYPPITDEEKPNDPLEESELRFVPQLPPILKYEFFDLYKDKIQNESKYQELVSESSKDINRFNNSFYFDNPIFTRYEYKIESLAIENITENSVSKAVLVANVKIIDSLNVGNTRIYKTTFEMPADKETSLSREAARNLIAATYKRFYDALGIGERIQIKRLGNKSLVTTVYNMIVASNNLIKPSEANDKFETKYFDLIKKYKYLQYNLVGENRKNILPEGEYRTELLNLFLGSLDRLTFSVNKSELNNNQSATGYGYFEYLVVTYKKLALKLKEIMDETRMSIVKSNFKAFNLDLNVLEQGFKTLNDDLDLISGVVNSSSFSIEKKFDHYVNILDQLQKTLVNLSILTTKESLDPEQTKSDGDNPSKKFVKAYNELNETKAIAKETKKTATSQVIGGIFSFIGLASLISWVILKLSKNKKIKLSRKNSIILLSVSTLTFILGITLIILSLIGGIL</sequence>
<dbReference type="InterPro" id="IPR054788">
    <property type="entry name" value="MSC_0620_UU052-like"/>
</dbReference>
<evidence type="ECO:0000256" key="1">
    <source>
        <dbReference type="SAM" id="MobiDB-lite"/>
    </source>
</evidence>
<evidence type="ECO:0000313" key="5">
    <source>
        <dbReference type="Proteomes" id="UP000032722"/>
    </source>
</evidence>
<dbReference type="KEGG" id="mgb:VO56_01085"/>
<feature type="transmembrane region" description="Helical" evidence="2">
    <location>
        <begin position="674"/>
        <end position="696"/>
    </location>
</feature>
<feature type="chain" id="PRO_5002300372" evidence="3">
    <location>
        <begin position="27"/>
        <end position="735"/>
    </location>
</feature>
<accession>A0A0D5ZJE9</accession>
<gene>
    <name evidence="4" type="ORF">VO56_01085</name>
</gene>
<keyword evidence="2" id="KW-0472">Membrane</keyword>
<feature type="region of interest" description="Disordered" evidence="1">
    <location>
        <begin position="30"/>
        <end position="51"/>
    </location>
</feature>
<evidence type="ECO:0000313" key="4">
    <source>
        <dbReference type="EMBL" id="AKA49862.1"/>
    </source>
</evidence>
<dbReference type="NCBIfam" id="NF045829">
    <property type="entry name" value="UU052_fam"/>
    <property type="match status" value="1"/>
</dbReference>
<proteinExistence type="predicted"/>
<dbReference type="Proteomes" id="UP000032722">
    <property type="component" value="Chromosome"/>
</dbReference>
<feature type="transmembrane region" description="Helical" evidence="2">
    <location>
        <begin position="708"/>
        <end position="734"/>
    </location>
</feature>
<feature type="signal peptide" evidence="3">
    <location>
        <begin position="1"/>
        <end position="26"/>
    </location>
</feature>
<dbReference type="PATRIC" id="fig|29556.3.peg.219"/>
<organism evidence="5">
    <name type="scientific">Mycoplasmopsis gallinacea</name>
    <dbReference type="NCBI Taxonomy" id="29556"/>
    <lineage>
        <taxon>Bacteria</taxon>
        <taxon>Bacillati</taxon>
        <taxon>Mycoplasmatota</taxon>
        <taxon>Mycoplasmoidales</taxon>
        <taxon>Metamycoplasmataceae</taxon>
        <taxon>Mycoplasmopsis</taxon>
    </lineage>
</organism>
<evidence type="ECO:0000256" key="3">
    <source>
        <dbReference type="SAM" id="SignalP"/>
    </source>
</evidence>
<dbReference type="HOGENOM" id="CLU_019559_0_0_14"/>